<dbReference type="Gene3D" id="1.10.10.10">
    <property type="entry name" value="Winged helix-like DNA-binding domain superfamily/Winged helix DNA-binding domain"/>
    <property type="match status" value="1"/>
</dbReference>
<dbReference type="InterPro" id="IPR036390">
    <property type="entry name" value="WH_DNA-bd_sf"/>
</dbReference>
<evidence type="ECO:0000313" key="8">
    <source>
        <dbReference type="Proteomes" id="UP000319824"/>
    </source>
</evidence>
<keyword evidence="5" id="KW-0804">Transcription</keyword>
<accession>A0A559SWC5</accession>
<dbReference type="InterPro" id="IPR015422">
    <property type="entry name" value="PyrdxlP-dep_Trfase_small"/>
</dbReference>
<dbReference type="GO" id="GO:0003677">
    <property type="term" value="F:DNA binding"/>
    <property type="evidence" value="ECO:0007669"/>
    <property type="project" value="UniProtKB-KW"/>
</dbReference>
<dbReference type="Pfam" id="PF00392">
    <property type="entry name" value="GntR"/>
    <property type="match status" value="1"/>
</dbReference>
<dbReference type="Gene3D" id="3.90.1150.10">
    <property type="entry name" value="Aspartate Aminotransferase, domain 1"/>
    <property type="match status" value="1"/>
</dbReference>
<dbReference type="InterPro" id="IPR004839">
    <property type="entry name" value="Aminotransferase_I/II_large"/>
</dbReference>
<dbReference type="Proteomes" id="UP000319824">
    <property type="component" value="Unassembled WGS sequence"/>
</dbReference>
<dbReference type="AlphaFoldDB" id="A0A559SWC5"/>
<dbReference type="RefSeq" id="WP_022718721.1">
    <property type="nucleotide sequence ID" value="NZ_ATTQ01000029.1"/>
</dbReference>
<sequence>MTATSWTPTLSTKEGPIYLAIADALAADISCGRLPDGARLPAQRRLADDLGIDFTTVGRAYAEARNRGLVEGKVGQGTYVTARRSPPRAQPSGLVDMSMNLPPRFPNSVLSHRMWEATKDLEGQGLDLLMRYQEPGGIIEDRATATFWLARRLPGLTFDRVLIASGAQGAFHAVLSVLAEPGDTICTEGLTYPGFRSVASHLRLNLAPVEMDEHGLLPEAFERACREAKPKALYCMPTLHNPTTRTMPLVRRRELLSLALSFKVPVIEDDAYGAMIPDAPAPLSALAPEIVYHIASLSKCLSPALRVAYVAVPEGRSLRVASAMRASASIVSPLTSAIAARWIEAGLADAVCDEIAKETATRLAVAQAMLPLGVESSPSGFHLWLSIPAPWTRGELVSRLRSVGIGVVASDAFAVSHPPEAVRLGLGAPASVDELKKSLGVLADLLSQQPAVSTMVV</sequence>
<dbReference type="SUPFAM" id="SSF53383">
    <property type="entry name" value="PLP-dependent transferases"/>
    <property type="match status" value="1"/>
</dbReference>
<organism evidence="7 8">
    <name type="scientific">Rhizobium mongolense USDA 1844</name>
    <dbReference type="NCBI Taxonomy" id="1079460"/>
    <lineage>
        <taxon>Bacteria</taxon>
        <taxon>Pseudomonadati</taxon>
        <taxon>Pseudomonadota</taxon>
        <taxon>Alphaproteobacteria</taxon>
        <taxon>Hyphomicrobiales</taxon>
        <taxon>Rhizobiaceae</taxon>
        <taxon>Rhizobium/Agrobacterium group</taxon>
        <taxon>Rhizobium</taxon>
    </lineage>
</organism>
<evidence type="ECO:0000313" key="7">
    <source>
        <dbReference type="EMBL" id="TVZ66635.1"/>
    </source>
</evidence>
<dbReference type="GO" id="GO:0003700">
    <property type="term" value="F:DNA-binding transcription factor activity"/>
    <property type="evidence" value="ECO:0007669"/>
    <property type="project" value="InterPro"/>
</dbReference>
<keyword evidence="2" id="KW-0663">Pyridoxal phosphate</keyword>
<keyword evidence="3" id="KW-0805">Transcription regulation</keyword>
<proteinExistence type="inferred from homology"/>
<evidence type="ECO:0000256" key="1">
    <source>
        <dbReference type="ARBA" id="ARBA00005384"/>
    </source>
</evidence>
<dbReference type="PANTHER" id="PTHR46577">
    <property type="entry name" value="HTH-TYPE TRANSCRIPTIONAL REGULATORY PROTEIN GABR"/>
    <property type="match status" value="1"/>
</dbReference>
<dbReference type="Pfam" id="PF00155">
    <property type="entry name" value="Aminotran_1_2"/>
    <property type="match status" value="1"/>
</dbReference>
<evidence type="ECO:0000256" key="4">
    <source>
        <dbReference type="ARBA" id="ARBA00023125"/>
    </source>
</evidence>
<dbReference type="EMBL" id="VISO01000003">
    <property type="protein sequence ID" value="TVZ66635.1"/>
    <property type="molecule type" value="Genomic_DNA"/>
</dbReference>
<evidence type="ECO:0000259" key="6">
    <source>
        <dbReference type="PROSITE" id="PS50949"/>
    </source>
</evidence>
<gene>
    <name evidence="7" type="ORF">BCL32_7029</name>
</gene>
<comment type="caution">
    <text evidence="7">The sequence shown here is derived from an EMBL/GenBank/DDBJ whole genome shotgun (WGS) entry which is preliminary data.</text>
</comment>
<dbReference type="SUPFAM" id="SSF46785">
    <property type="entry name" value="Winged helix' DNA-binding domain"/>
    <property type="match status" value="1"/>
</dbReference>
<reference evidence="7 8" key="1">
    <citation type="submission" date="2019-06" db="EMBL/GenBank/DDBJ databases">
        <title>Pac Bio to generate improved reference genome sequences for organisms with transposon mutant libraries (support for FEBA project).</title>
        <authorList>
            <person name="Blow M."/>
        </authorList>
    </citation>
    <scope>NUCLEOTIDE SEQUENCE [LARGE SCALE GENOMIC DNA]</scope>
    <source>
        <strain evidence="7 8">USDA 1844</strain>
    </source>
</reference>
<dbReference type="InterPro" id="IPR000524">
    <property type="entry name" value="Tscrpt_reg_HTH_GntR"/>
</dbReference>
<protein>
    <submittedName>
        <fullName evidence="7">DNA-binding transcriptional MocR family regulator</fullName>
    </submittedName>
</protein>
<feature type="domain" description="HTH gntR-type" evidence="6">
    <location>
        <begin position="15"/>
        <end position="83"/>
    </location>
</feature>
<dbReference type="PANTHER" id="PTHR46577:SF1">
    <property type="entry name" value="HTH-TYPE TRANSCRIPTIONAL REGULATORY PROTEIN GABR"/>
    <property type="match status" value="1"/>
</dbReference>
<dbReference type="InterPro" id="IPR051446">
    <property type="entry name" value="HTH_trans_reg/aminotransferase"/>
</dbReference>
<dbReference type="InterPro" id="IPR015424">
    <property type="entry name" value="PyrdxlP-dep_Trfase"/>
</dbReference>
<dbReference type="CDD" id="cd00609">
    <property type="entry name" value="AAT_like"/>
    <property type="match status" value="1"/>
</dbReference>
<dbReference type="InterPro" id="IPR015421">
    <property type="entry name" value="PyrdxlP-dep_Trfase_major"/>
</dbReference>
<comment type="similarity">
    <text evidence="1">In the C-terminal section; belongs to the class-I pyridoxal-phosphate-dependent aminotransferase family.</text>
</comment>
<dbReference type="GO" id="GO:0030170">
    <property type="term" value="F:pyridoxal phosphate binding"/>
    <property type="evidence" value="ECO:0007669"/>
    <property type="project" value="InterPro"/>
</dbReference>
<dbReference type="SMART" id="SM00345">
    <property type="entry name" value="HTH_GNTR"/>
    <property type="match status" value="1"/>
</dbReference>
<keyword evidence="4 7" id="KW-0238">DNA-binding</keyword>
<evidence type="ECO:0000256" key="2">
    <source>
        <dbReference type="ARBA" id="ARBA00022898"/>
    </source>
</evidence>
<dbReference type="Gene3D" id="3.40.640.10">
    <property type="entry name" value="Type I PLP-dependent aspartate aminotransferase-like (Major domain)"/>
    <property type="match status" value="1"/>
</dbReference>
<evidence type="ECO:0000256" key="3">
    <source>
        <dbReference type="ARBA" id="ARBA00023015"/>
    </source>
</evidence>
<name>A0A559SWC5_9HYPH</name>
<evidence type="ECO:0000256" key="5">
    <source>
        <dbReference type="ARBA" id="ARBA00023163"/>
    </source>
</evidence>
<dbReference type="PROSITE" id="PS50949">
    <property type="entry name" value="HTH_GNTR"/>
    <property type="match status" value="1"/>
</dbReference>
<dbReference type="InterPro" id="IPR036388">
    <property type="entry name" value="WH-like_DNA-bd_sf"/>
</dbReference>